<feature type="transmembrane region" description="Helical" evidence="2">
    <location>
        <begin position="196"/>
        <end position="223"/>
    </location>
</feature>
<dbReference type="Proteomes" id="UP001190700">
    <property type="component" value="Unassembled WGS sequence"/>
</dbReference>
<proteinExistence type="predicted"/>
<accession>A0AAE0L9S4</accession>
<keyword evidence="4" id="KW-1185">Reference proteome</keyword>
<name>A0AAE0L9S4_9CHLO</name>
<feature type="region of interest" description="Disordered" evidence="1">
    <location>
        <begin position="43"/>
        <end position="66"/>
    </location>
</feature>
<dbReference type="AlphaFoldDB" id="A0AAE0L9S4"/>
<comment type="caution">
    <text evidence="3">The sequence shown here is derived from an EMBL/GenBank/DDBJ whole genome shotgun (WGS) entry which is preliminary data.</text>
</comment>
<protein>
    <submittedName>
        <fullName evidence="3">Uncharacterized protein</fullName>
    </submittedName>
</protein>
<sequence>FPVGLYVTMKYNRMYRIGKVNAADVDPKHLDRLVSSSHWIKIEKSSKNPPKKPTTAWAAAEGSRQQPDSVLMAVTRGANDSDADNRDADDRGDIAMTEYYMWMRTWVEEKTVRDFEENAKKYSEVQATLMNGDGVRITFQKKESRGDGGVVTIVPATRLDSPWLSQTFKFILSDFEDHFFYWQCYEICRRIAQTGMVLIVGLLAGEVVALAFASLVAFGAILLHMRHGPYAEDTLDKLQLMILINQHMTQFLLAFLYMDGSNSDVIGGFMLTMQLAVGSYVIFLVRPIAIPIINTLRGRTMRMKRAVGSGAKTIVRNASRRISVVRVMAQQ</sequence>
<feature type="non-terminal residue" evidence="3">
    <location>
        <position position="1"/>
    </location>
</feature>
<evidence type="ECO:0000313" key="4">
    <source>
        <dbReference type="Proteomes" id="UP001190700"/>
    </source>
</evidence>
<keyword evidence="2" id="KW-0812">Transmembrane</keyword>
<gene>
    <name evidence="3" type="ORF">CYMTET_14998</name>
</gene>
<evidence type="ECO:0000313" key="3">
    <source>
        <dbReference type="EMBL" id="KAK3276965.1"/>
    </source>
</evidence>
<keyword evidence="2" id="KW-1133">Transmembrane helix</keyword>
<feature type="transmembrane region" description="Helical" evidence="2">
    <location>
        <begin position="277"/>
        <end position="296"/>
    </location>
</feature>
<evidence type="ECO:0000256" key="1">
    <source>
        <dbReference type="SAM" id="MobiDB-lite"/>
    </source>
</evidence>
<keyword evidence="2" id="KW-0472">Membrane</keyword>
<organism evidence="3 4">
    <name type="scientific">Cymbomonas tetramitiformis</name>
    <dbReference type="NCBI Taxonomy" id="36881"/>
    <lineage>
        <taxon>Eukaryota</taxon>
        <taxon>Viridiplantae</taxon>
        <taxon>Chlorophyta</taxon>
        <taxon>Pyramimonadophyceae</taxon>
        <taxon>Pyramimonadales</taxon>
        <taxon>Pyramimonadaceae</taxon>
        <taxon>Cymbomonas</taxon>
    </lineage>
</organism>
<dbReference type="EMBL" id="LGRX02006298">
    <property type="protein sequence ID" value="KAK3276965.1"/>
    <property type="molecule type" value="Genomic_DNA"/>
</dbReference>
<evidence type="ECO:0000256" key="2">
    <source>
        <dbReference type="SAM" id="Phobius"/>
    </source>
</evidence>
<reference evidence="3 4" key="1">
    <citation type="journal article" date="2015" name="Genome Biol. Evol.">
        <title>Comparative Genomics of a Bacterivorous Green Alga Reveals Evolutionary Causalities and Consequences of Phago-Mixotrophic Mode of Nutrition.</title>
        <authorList>
            <person name="Burns J.A."/>
            <person name="Paasch A."/>
            <person name="Narechania A."/>
            <person name="Kim E."/>
        </authorList>
    </citation>
    <scope>NUCLEOTIDE SEQUENCE [LARGE SCALE GENOMIC DNA]</scope>
    <source>
        <strain evidence="3 4">PLY_AMNH</strain>
    </source>
</reference>